<feature type="transmembrane region" description="Helical" evidence="8">
    <location>
        <begin position="329"/>
        <end position="350"/>
    </location>
</feature>
<feature type="transmembrane region" description="Helical" evidence="8">
    <location>
        <begin position="237"/>
        <end position="254"/>
    </location>
</feature>
<organism evidence="10 11">
    <name type="scientific">Vogesella amnigena</name>
    <dbReference type="NCBI Taxonomy" id="1507449"/>
    <lineage>
        <taxon>Bacteria</taxon>
        <taxon>Pseudomonadati</taxon>
        <taxon>Pseudomonadota</taxon>
        <taxon>Betaproteobacteria</taxon>
        <taxon>Neisseriales</taxon>
        <taxon>Chromobacteriaceae</taxon>
        <taxon>Vogesella</taxon>
    </lineage>
</organism>
<feature type="transmembrane region" description="Helical" evidence="8">
    <location>
        <begin position="457"/>
        <end position="475"/>
    </location>
</feature>
<dbReference type="CDD" id="cd06261">
    <property type="entry name" value="TM_PBP2"/>
    <property type="match status" value="2"/>
</dbReference>
<feature type="domain" description="ABC transmembrane type-1" evidence="9">
    <location>
        <begin position="325"/>
        <end position="529"/>
    </location>
</feature>
<feature type="transmembrane region" description="Helical" evidence="8">
    <location>
        <begin position="87"/>
        <end position="110"/>
    </location>
</feature>
<evidence type="ECO:0000256" key="5">
    <source>
        <dbReference type="ARBA" id="ARBA00022692"/>
    </source>
</evidence>
<evidence type="ECO:0000256" key="3">
    <source>
        <dbReference type="ARBA" id="ARBA00022475"/>
    </source>
</evidence>
<keyword evidence="5 8" id="KW-0812">Transmembrane</keyword>
<reference evidence="11" key="1">
    <citation type="journal article" date="2019" name="Int. J. Syst. Evol. Microbiol.">
        <title>The Global Catalogue of Microorganisms (GCM) 10K type strain sequencing project: providing services to taxonomists for standard genome sequencing and annotation.</title>
        <authorList>
            <consortium name="The Broad Institute Genomics Platform"/>
            <consortium name="The Broad Institute Genome Sequencing Center for Infectious Disease"/>
            <person name="Wu L."/>
            <person name="Ma J."/>
        </authorList>
    </citation>
    <scope>NUCLEOTIDE SEQUENCE [LARGE SCALE GENOMIC DNA]</scope>
    <source>
        <strain evidence="11">KCTC 42195</strain>
    </source>
</reference>
<evidence type="ECO:0000256" key="8">
    <source>
        <dbReference type="RuleBase" id="RU363032"/>
    </source>
</evidence>
<dbReference type="PROSITE" id="PS50928">
    <property type="entry name" value="ABC_TM1"/>
    <property type="match status" value="2"/>
</dbReference>
<evidence type="ECO:0000256" key="6">
    <source>
        <dbReference type="ARBA" id="ARBA00022989"/>
    </source>
</evidence>
<comment type="subcellular location">
    <subcellularLocation>
        <location evidence="1">Cell inner membrane</location>
        <topology evidence="1">Multi-pass membrane protein</topology>
    </subcellularLocation>
    <subcellularLocation>
        <location evidence="8">Cell membrane</location>
        <topology evidence="8">Multi-pass membrane protein</topology>
    </subcellularLocation>
</comment>
<gene>
    <name evidence="10" type="ORF">ACFOKJ_02275</name>
</gene>
<accession>A0ABV7TNW8</accession>
<name>A0ABV7TNW8_9NEIS</name>
<dbReference type="InterPro" id="IPR035906">
    <property type="entry name" value="MetI-like_sf"/>
</dbReference>
<dbReference type="InterPro" id="IPR000515">
    <property type="entry name" value="MetI-like"/>
</dbReference>
<dbReference type="EMBL" id="JBHRYH010000005">
    <property type="protein sequence ID" value="MFC3624969.1"/>
    <property type="molecule type" value="Genomic_DNA"/>
</dbReference>
<dbReference type="PANTHER" id="PTHR43357">
    <property type="entry name" value="INNER MEMBRANE ABC TRANSPORTER PERMEASE PROTEIN YDCV"/>
    <property type="match status" value="1"/>
</dbReference>
<evidence type="ECO:0000259" key="9">
    <source>
        <dbReference type="PROSITE" id="PS50928"/>
    </source>
</evidence>
<evidence type="ECO:0000313" key="10">
    <source>
        <dbReference type="EMBL" id="MFC3624969.1"/>
    </source>
</evidence>
<comment type="similarity">
    <text evidence="8">Belongs to the binding-protein-dependent transport system permease family.</text>
</comment>
<evidence type="ECO:0000256" key="7">
    <source>
        <dbReference type="ARBA" id="ARBA00023136"/>
    </source>
</evidence>
<dbReference type="SUPFAM" id="SSF161098">
    <property type="entry name" value="MetI-like"/>
    <property type="match status" value="2"/>
</dbReference>
<feature type="transmembrane region" description="Helical" evidence="8">
    <location>
        <begin position="407"/>
        <end position="428"/>
    </location>
</feature>
<feature type="transmembrane region" description="Helical" evidence="8">
    <location>
        <begin position="12"/>
        <end position="33"/>
    </location>
</feature>
<keyword evidence="6 8" id="KW-1133">Transmembrane helix</keyword>
<evidence type="ECO:0000256" key="4">
    <source>
        <dbReference type="ARBA" id="ARBA00022519"/>
    </source>
</evidence>
<feature type="transmembrane region" description="Helical" evidence="8">
    <location>
        <begin position="53"/>
        <end position="80"/>
    </location>
</feature>
<evidence type="ECO:0000313" key="11">
    <source>
        <dbReference type="Proteomes" id="UP001595636"/>
    </source>
</evidence>
<keyword evidence="11" id="KW-1185">Reference proteome</keyword>
<feature type="transmembrane region" description="Helical" evidence="8">
    <location>
        <begin position="137"/>
        <end position="156"/>
    </location>
</feature>
<feature type="domain" description="ABC transmembrane type-1" evidence="9">
    <location>
        <begin position="52"/>
        <end position="253"/>
    </location>
</feature>
<dbReference type="Proteomes" id="UP001595636">
    <property type="component" value="Unassembled WGS sequence"/>
</dbReference>
<keyword evidence="3" id="KW-1003">Cell membrane</keyword>
<sequence>MNRHLSAWSHRLLALAISLFTIVPLGVVMLSAFTPDEAIWQHLLSFALPELLANTAVMLLGVSAGVLLIGVSLAWLVAVYEFPGRRLFNWALMLPLAMPAYVLAFAQVGILEFSGPVQSLLRPHFDNMRWFPQVRSTWGLILVMSLSFYPYVYLLSRNAFATMGRRALEVGQSLGLSRREGFWRIALPMARPWIMGGLLLVVMESLADFGTVAVFNYDTFTTAVYKAWFALFSLDTAKQLASLLVIMVFAMLVLEQRSRGRRAYSQAGRGAPAPRIVLGGWQGWAAAAVASAVLLLAFVLPLLQLGYWASRDFANQFSADFLGYAWRSVLLSLLAAVLVTFLALLLCYVVRREGGRAFKLAARVATLGYAIPGTVLAVGVFVPVAWLDNQIIALMGWGGEVTAVFKGTLLAMLVAFVARFLAVAYSSVETAMNRITRSHDEAARNLGVSGWALLRRVYLPLLSGGLFSGVLMVFVDVMKEMPITLMTRPFGWDTLSVRVYNMTSEGMWDQAALPAIAIVLAGLLPVILLSRQRDVA</sequence>
<keyword evidence="7 8" id="KW-0472">Membrane</keyword>
<feature type="transmembrane region" description="Helical" evidence="8">
    <location>
        <begin position="284"/>
        <end position="309"/>
    </location>
</feature>
<dbReference type="Gene3D" id="1.10.3720.10">
    <property type="entry name" value="MetI-like"/>
    <property type="match status" value="2"/>
</dbReference>
<keyword evidence="2 8" id="KW-0813">Transport</keyword>
<evidence type="ECO:0000256" key="1">
    <source>
        <dbReference type="ARBA" id="ARBA00004429"/>
    </source>
</evidence>
<dbReference type="PANTHER" id="PTHR43357:SF3">
    <property type="entry name" value="FE(3+)-TRANSPORT SYSTEM PERMEASE PROTEIN FBPB 2"/>
    <property type="match status" value="1"/>
</dbReference>
<keyword evidence="4" id="KW-0997">Cell inner membrane</keyword>
<protein>
    <submittedName>
        <fullName evidence="10">ABC transporter permease</fullName>
    </submittedName>
</protein>
<feature type="transmembrane region" description="Helical" evidence="8">
    <location>
        <begin position="193"/>
        <end position="217"/>
    </location>
</feature>
<comment type="caution">
    <text evidence="10">The sequence shown here is derived from an EMBL/GenBank/DDBJ whole genome shotgun (WGS) entry which is preliminary data.</text>
</comment>
<feature type="transmembrane region" description="Helical" evidence="8">
    <location>
        <begin position="362"/>
        <end position="387"/>
    </location>
</feature>
<proteinExistence type="inferred from homology"/>
<dbReference type="RefSeq" id="WP_390276373.1">
    <property type="nucleotide sequence ID" value="NZ_JBHRYH010000005.1"/>
</dbReference>
<dbReference type="Pfam" id="PF00528">
    <property type="entry name" value="BPD_transp_1"/>
    <property type="match status" value="2"/>
</dbReference>
<feature type="transmembrane region" description="Helical" evidence="8">
    <location>
        <begin position="511"/>
        <end position="530"/>
    </location>
</feature>
<evidence type="ECO:0000256" key="2">
    <source>
        <dbReference type="ARBA" id="ARBA00022448"/>
    </source>
</evidence>